<sequence length="301" mass="31085">MSILVIGEALIDLTIDERSAPPRRDSHVGGSPANVALGLGRLGDAVELLTALAEDDGGRRIAAHLASAGVIVRPESWALDATATARARLNADGSADYDFDIRWVLPPDAALGSPSLVHTGSIATYLEPGCETSLALIRAARRRGALVTFDPNVRPGLIDDADAARARILAVAAQCDVLKLSDEDAQWLFPGGDAIERLLAAGPWLVVVTAGSRGSTLAIAEERIAVPAAAADVADTIGAGDSYMAMLVHELARLAGPAAARAHLRSSRALQALGSRCAAAAAITVSRHGANPPTLAEIDDR</sequence>
<dbReference type="Proteomes" id="UP001183582">
    <property type="component" value="Unassembled WGS sequence"/>
</dbReference>
<evidence type="ECO:0000313" key="8">
    <source>
        <dbReference type="Proteomes" id="UP001183582"/>
    </source>
</evidence>
<dbReference type="Gene3D" id="3.40.1190.20">
    <property type="match status" value="1"/>
</dbReference>
<keyword evidence="5" id="KW-0067">ATP-binding</keyword>
<evidence type="ECO:0000256" key="1">
    <source>
        <dbReference type="ARBA" id="ARBA00010688"/>
    </source>
</evidence>
<keyword evidence="2" id="KW-0808">Transferase</keyword>
<evidence type="ECO:0000256" key="4">
    <source>
        <dbReference type="ARBA" id="ARBA00022777"/>
    </source>
</evidence>
<keyword evidence="4 7" id="KW-0418">Kinase</keyword>
<feature type="domain" description="Carbohydrate kinase PfkB" evidence="6">
    <location>
        <begin position="2"/>
        <end position="293"/>
    </location>
</feature>
<organism evidence="7 8">
    <name type="scientific">Microbacterium aurantiacum</name>
    <dbReference type="NCBI Taxonomy" id="162393"/>
    <lineage>
        <taxon>Bacteria</taxon>
        <taxon>Bacillati</taxon>
        <taxon>Actinomycetota</taxon>
        <taxon>Actinomycetes</taxon>
        <taxon>Micrococcales</taxon>
        <taxon>Microbacteriaceae</taxon>
        <taxon>Microbacterium</taxon>
    </lineage>
</organism>
<protein>
    <submittedName>
        <fullName evidence="7">Carbohydrate kinase</fullName>
    </submittedName>
</protein>
<dbReference type="PANTHER" id="PTHR43085:SF1">
    <property type="entry name" value="PSEUDOURIDINE KINASE-RELATED"/>
    <property type="match status" value="1"/>
</dbReference>
<dbReference type="InterPro" id="IPR011611">
    <property type="entry name" value="PfkB_dom"/>
</dbReference>
<reference evidence="7 8" key="1">
    <citation type="submission" date="2021-06" db="EMBL/GenBank/DDBJ databases">
        <title>Genome-based taxonomic framework of Microbacterium strains isolated from marine environment, the description of four new species and reclassification of four preexisting species.</title>
        <authorList>
            <person name="Lee S.D."/>
            <person name="Kim S.-M."/>
            <person name="Byeon Y.-S."/>
            <person name="Yang H.L."/>
            <person name="Kim I.S."/>
        </authorList>
    </citation>
    <scope>NUCLEOTIDE SEQUENCE [LARGE SCALE GENOMIC DNA]</scope>
    <source>
        <strain evidence="7 8">KACC 20514</strain>
    </source>
</reference>
<dbReference type="EMBL" id="JAHWXH010000001">
    <property type="protein sequence ID" value="MDS0245290.1"/>
    <property type="molecule type" value="Genomic_DNA"/>
</dbReference>
<comment type="caution">
    <text evidence="7">The sequence shown here is derived from an EMBL/GenBank/DDBJ whole genome shotgun (WGS) entry which is preliminary data.</text>
</comment>
<dbReference type="PANTHER" id="PTHR43085">
    <property type="entry name" value="HEXOKINASE FAMILY MEMBER"/>
    <property type="match status" value="1"/>
</dbReference>
<dbReference type="GO" id="GO:0016301">
    <property type="term" value="F:kinase activity"/>
    <property type="evidence" value="ECO:0007669"/>
    <property type="project" value="UniProtKB-KW"/>
</dbReference>
<evidence type="ECO:0000256" key="2">
    <source>
        <dbReference type="ARBA" id="ARBA00022679"/>
    </source>
</evidence>
<gene>
    <name evidence="7" type="ORF">KZC50_06635</name>
</gene>
<dbReference type="SUPFAM" id="SSF53613">
    <property type="entry name" value="Ribokinase-like"/>
    <property type="match status" value="1"/>
</dbReference>
<evidence type="ECO:0000256" key="3">
    <source>
        <dbReference type="ARBA" id="ARBA00022741"/>
    </source>
</evidence>
<dbReference type="RefSeq" id="WP_310891102.1">
    <property type="nucleotide sequence ID" value="NZ_BAAAGR010000001.1"/>
</dbReference>
<dbReference type="InterPro" id="IPR029056">
    <property type="entry name" value="Ribokinase-like"/>
</dbReference>
<dbReference type="GO" id="GO:0005524">
    <property type="term" value="F:ATP binding"/>
    <property type="evidence" value="ECO:0007669"/>
    <property type="project" value="UniProtKB-KW"/>
</dbReference>
<dbReference type="GeneID" id="301457892"/>
<dbReference type="Pfam" id="PF00294">
    <property type="entry name" value="PfkB"/>
    <property type="match status" value="1"/>
</dbReference>
<evidence type="ECO:0000259" key="6">
    <source>
        <dbReference type="Pfam" id="PF00294"/>
    </source>
</evidence>
<comment type="similarity">
    <text evidence="1">Belongs to the carbohydrate kinase PfkB family.</text>
</comment>
<keyword evidence="3" id="KW-0547">Nucleotide-binding</keyword>
<name>A0AAJ2LVI9_9MICO</name>
<proteinExistence type="inferred from homology"/>
<dbReference type="InterPro" id="IPR050306">
    <property type="entry name" value="PfkB_Carbo_kinase"/>
</dbReference>
<evidence type="ECO:0000313" key="7">
    <source>
        <dbReference type="EMBL" id="MDS0245290.1"/>
    </source>
</evidence>
<dbReference type="AlphaFoldDB" id="A0AAJ2LVI9"/>
<accession>A0AAJ2LVI9</accession>
<evidence type="ECO:0000256" key="5">
    <source>
        <dbReference type="ARBA" id="ARBA00022840"/>
    </source>
</evidence>